<keyword evidence="1" id="KW-0812">Transmembrane</keyword>
<dbReference type="Pfam" id="PF12028">
    <property type="entry name" value="DUF3515"/>
    <property type="match status" value="1"/>
</dbReference>
<comment type="caution">
    <text evidence="2">The sequence shown here is derived from an EMBL/GenBank/DDBJ whole genome shotgun (WGS) entry which is preliminary data.</text>
</comment>
<dbReference type="RefSeq" id="WP_056445452.1">
    <property type="nucleotide sequence ID" value="NZ_JAFBBK010000001.1"/>
</dbReference>
<gene>
    <name evidence="2" type="ORF">JOE42_001752</name>
</gene>
<evidence type="ECO:0000313" key="2">
    <source>
        <dbReference type="EMBL" id="MBM7415019.1"/>
    </source>
</evidence>
<dbReference type="EMBL" id="JAFBBK010000001">
    <property type="protein sequence ID" value="MBM7415019.1"/>
    <property type="molecule type" value="Genomic_DNA"/>
</dbReference>
<keyword evidence="1" id="KW-0472">Membrane</keyword>
<protein>
    <recommendedName>
        <fullName evidence="4">DUF3515 domain-containing protein</fullName>
    </recommendedName>
</protein>
<proteinExistence type="predicted"/>
<keyword evidence="3" id="KW-1185">Reference proteome</keyword>
<reference evidence="2 3" key="1">
    <citation type="submission" date="2021-01" db="EMBL/GenBank/DDBJ databases">
        <title>Genomics of switchgrass bacterial isolates.</title>
        <authorList>
            <person name="Shade A."/>
        </authorList>
    </citation>
    <scope>NUCLEOTIDE SEQUENCE [LARGE SCALE GENOMIC DNA]</scope>
    <source>
        <strain evidence="2 3">PvP111</strain>
    </source>
</reference>
<evidence type="ECO:0008006" key="4">
    <source>
        <dbReference type="Google" id="ProtNLM"/>
    </source>
</evidence>
<evidence type="ECO:0000313" key="3">
    <source>
        <dbReference type="Proteomes" id="UP000703038"/>
    </source>
</evidence>
<evidence type="ECO:0000256" key="1">
    <source>
        <dbReference type="SAM" id="Phobius"/>
    </source>
</evidence>
<dbReference type="InterPro" id="IPR021903">
    <property type="entry name" value="DUF3515"/>
</dbReference>
<name>A0ABS2KSU7_9NOCA</name>
<keyword evidence="1" id="KW-1133">Transmembrane helix</keyword>
<accession>A0ABS2KSU7</accession>
<sequence>MTQDEPTATDESATGLHPALIATAIALPVALVVGIIVAAVMANRTPVREPVALGAVPSPLAESTECATLLGALPETFDSFTRAELADPAPVGAAAWQSEDVTDPIVLRCGLERPAEFDQAAALDVVDGVQWFRVSGADQGLAASTWFVVDRGVYAAATIPDGTGPTPIQALSAAVSGALPQTPLDPAPIN</sequence>
<dbReference type="Proteomes" id="UP000703038">
    <property type="component" value="Unassembled WGS sequence"/>
</dbReference>
<organism evidence="2 3">
    <name type="scientific">Rhodococcoides corynebacterioides</name>
    <dbReference type="NCBI Taxonomy" id="53972"/>
    <lineage>
        <taxon>Bacteria</taxon>
        <taxon>Bacillati</taxon>
        <taxon>Actinomycetota</taxon>
        <taxon>Actinomycetes</taxon>
        <taxon>Mycobacteriales</taxon>
        <taxon>Nocardiaceae</taxon>
        <taxon>Rhodococcoides</taxon>
    </lineage>
</organism>
<feature type="transmembrane region" description="Helical" evidence="1">
    <location>
        <begin position="20"/>
        <end position="42"/>
    </location>
</feature>